<dbReference type="Pfam" id="PF11743">
    <property type="entry name" value="DUF3301"/>
    <property type="match status" value="1"/>
</dbReference>
<dbReference type="EMBL" id="MLJW01000105">
    <property type="protein sequence ID" value="OIQ99526.1"/>
    <property type="molecule type" value="Genomic_DNA"/>
</dbReference>
<reference evidence="1" key="1">
    <citation type="submission" date="2016-10" db="EMBL/GenBank/DDBJ databases">
        <title>Sequence of Gallionella enrichment culture.</title>
        <authorList>
            <person name="Poehlein A."/>
            <person name="Muehling M."/>
            <person name="Daniel R."/>
        </authorList>
    </citation>
    <scope>NUCLEOTIDE SEQUENCE</scope>
</reference>
<dbReference type="AlphaFoldDB" id="A0A1J5RU66"/>
<evidence type="ECO:0000313" key="1">
    <source>
        <dbReference type="EMBL" id="OIQ99526.1"/>
    </source>
</evidence>
<accession>A0A1J5RU66</accession>
<proteinExistence type="predicted"/>
<dbReference type="InterPro" id="IPR021732">
    <property type="entry name" value="DUF3301"/>
</dbReference>
<sequence>MVDFASLLLLAVLGLGFWFWLHSIRILEIAREAGRQACNRMDVQFLDDTVASIKLALARNAYGRRVLRRTYRFEFSETGNSRREGKVVMLGDRVERVAMEPYQILD</sequence>
<name>A0A1J5RU66_9ZZZZ</name>
<evidence type="ECO:0008006" key="2">
    <source>
        <dbReference type="Google" id="ProtNLM"/>
    </source>
</evidence>
<organism evidence="1">
    <name type="scientific">mine drainage metagenome</name>
    <dbReference type="NCBI Taxonomy" id="410659"/>
    <lineage>
        <taxon>unclassified sequences</taxon>
        <taxon>metagenomes</taxon>
        <taxon>ecological metagenomes</taxon>
    </lineage>
</organism>
<gene>
    <name evidence="1" type="ORF">GALL_184630</name>
</gene>
<protein>
    <recommendedName>
        <fullName evidence="2">DUF3301 domain-containing protein</fullName>
    </recommendedName>
</protein>
<comment type="caution">
    <text evidence="1">The sequence shown here is derived from an EMBL/GenBank/DDBJ whole genome shotgun (WGS) entry which is preliminary data.</text>
</comment>